<sequence length="45" mass="5003">LISIRLERMLKVCGLNRRCGGRWSSYGGKGTCKNVSTPTLKSVFE</sequence>
<protein>
    <submittedName>
        <fullName evidence="1">Uncharacterized protein</fullName>
    </submittedName>
</protein>
<proteinExistence type="predicted"/>
<evidence type="ECO:0000313" key="1">
    <source>
        <dbReference type="EMBL" id="MCI36052.1"/>
    </source>
</evidence>
<accession>A0A392RIS7</accession>
<name>A0A392RIS7_9FABA</name>
<feature type="non-terminal residue" evidence="1">
    <location>
        <position position="1"/>
    </location>
</feature>
<reference evidence="1 2" key="1">
    <citation type="journal article" date="2018" name="Front. Plant Sci.">
        <title>Red Clover (Trifolium pratense) and Zigzag Clover (T. medium) - A Picture of Genomic Similarities and Differences.</title>
        <authorList>
            <person name="Dluhosova J."/>
            <person name="Istvanek J."/>
            <person name="Nedelnik J."/>
            <person name="Repkova J."/>
        </authorList>
    </citation>
    <scope>NUCLEOTIDE SEQUENCE [LARGE SCALE GENOMIC DNA]</scope>
    <source>
        <strain evidence="2">cv. 10/8</strain>
        <tissue evidence="1">Leaf</tissue>
    </source>
</reference>
<comment type="caution">
    <text evidence="1">The sequence shown here is derived from an EMBL/GenBank/DDBJ whole genome shotgun (WGS) entry which is preliminary data.</text>
</comment>
<organism evidence="1 2">
    <name type="scientific">Trifolium medium</name>
    <dbReference type="NCBI Taxonomy" id="97028"/>
    <lineage>
        <taxon>Eukaryota</taxon>
        <taxon>Viridiplantae</taxon>
        <taxon>Streptophyta</taxon>
        <taxon>Embryophyta</taxon>
        <taxon>Tracheophyta</taxon>
        <taxon>Spermatophyta</taxon>
        <taxon>Magnoliopsida</taxon>
        <taxon>eudicotyledons</taxon>
        <taxon>Gunneridae</taxon>
        <taxon>Pentapetalae</taxon>
        <taxon>rosids</taxon>
        <taxon>fabids</taxon>
        <taxon>Fabales</taxon>
        <taxon>Fabaceae</taxon>
        <taxon>Papilionoideae</taxon>
        <taxon>50 kb inversion clade</taxon>
        <taxon>NPAAA clade</taxon>
        <taxon>Hologalegina</taxon>
        <taxon>IRL clade</taxon>
        <taxon>Trifolieae</taxon>
        <taxon>Trifolium</taxon>
    </lineage>
</organism>
<dbReference type="EMBL" id="LXQA010229870">
    <property type="protein sequence ID" value="MCI36052.1"/>
    <property type="molecule type" value="Genomic_DNA"/>
</dbReference>
<dbReference type="AlphaFoldDB" id="A0A392RIS7"/>
<dbReference type="Proteomes" id="UP000265520">
    <property type="component" value="Unassembled WGS sequence"/>
</dbReference>
<keyword evidence="2" id="KW-1185">Reference proteome</keyword>
<evidence type="ECO:0000313" key="2">
    <source>
        <dbReference type="Proteomes" id="UP000265520"/>
    </source>
</evidence>